<feature type="non-terminal residue" evidence="1">
    <location>
        <position position="1"/>
    </location>
</feature>
<gene>
    <name evidence="1" type="ORF">S12H4_59779</name>
</gene>
<organism evidence="1">
    <name type="scientific">marine sediment metagenome</name>
    <dbReference type="NCBI Taxonomy" id="412755"/>
    <lineage>
        <taxon>unclassified sequences</taxon>
        <taxon>metagenomes</taxon>
        <taxon>ecological metagenomes</taxon>
    </lineage>
</organism>
<reference evidence="1" key="1">
    <citation type="journal article" date="2014" name="Front. Microbiol.">
        <title>High frequency of phylogenetically diverse reductive dehalogenase-homologous genes in deep subseafloor sedimentary metagenomes.</title>
        <authorList>
            <person name="Kawai M."/>
            <person name="Futagami T."/>
            <person name="Toyoda A."/>
            <person name="Takaki Y."/>
            <person name="Nishi S."/>
            <person name="Hori S."/>
            <person name="Arai W."/>
            <person name="Tsubouchi T."/>
            <person name="Morono Y."/>
            <person name="Uchiyama I."/>
            <person name="Ito T."/>
            <person name="Fujiyama A."/>
            <person name="Inagaki F."/>
            <person name="Takami H."/>
        </authorList>
    </citation>
    <scope>NUCLEOTIDE SEQUENCE</scope>
    <source>
        <strain evidence="1">Expedition CK06-06</strain>
    </source>
</reference>
<protein>
    <submittedName>
        <fullName evidence="1">Uncharacterized protein</fullName>
    </submittedName>
</protein>
<proteinExistence type="predicted"/>
<dbReference type="AlphaFoldDB" id="X1VPI5"/>
<evidence type="ECO:0000313" key="1">
    <source>
        <dbReference type="EMBL" id="GAJ18426.1"/>
    </source>
</evidence>
<accession>X1VPI5</accession>
<dbReference type="EMBL" id="BARW01039167">
    <property type="protein sequence ID" value="GAJ18426.1"/>
    <property type="molecule type" value="Genomic_DNA"/>
</dbReference>
<comment type="caution">
    <text evidence="1">The sequence shown here is derived from an EMBL/GenBank/DDBJ whole genome shotgun (WGS) entry which is preliminary data.</text>
</comment>
<name>X1VPI5_9ZZZZ</name>
<sequence length="113" mass="13426">KKYKMSYLEYRKKYGNSNSQLKAIHDSIEKNPVYNCKIRYIQPNVFDKQSSYSVYTPIIPKQKNDLKYCITFKAMDGCKINLITTNKVIKKNMYEIVIEPRHLEKIVVKIINK</sequence>